<dbReference type="Proteomes" id="UP000463939">
    <property type="component" value="Plasmid SGTM_pl1"/>
</dbReference>
<protein>
    <recommendedName>
        <fullName evidence="4">DUF3304 domain-containing protein</fullName>
    </recommendedName>
</protein>
<feature type="chain" id="PRO_5032306121" description="DUF3304 domain-containing protein" evidence="1">
    <location>
        <begin position="25"/>
        <end position="178"/>
    </location>
</feature>
<feature type="signal peptide" evidence="1">
    <location>
        <begin position="1"/>
        <end position="24"/>
    </location>
</feature>
<proteinExistence type="predicted"/>
<dbReference type="AlphaFoldDB" id="A0A809SBT1"/>
<gene>
    <name evidence="2" type="ORF">SFSGTM_32400</name>
</gene>
<geneLocation type="plasmid" evidence="3">
    <name>sgtm_pl1 dna</name>
</geneLocation>
<keyword evidence="3" id="KW-1185">Reference proteome</keyword>
<dbReference type="Pfam" id="PF11745">
    <property type="entry name" value="DUF3304"/>
    <property type="match status" value="1"/>
</dbReference>
<dbReference type="InterPro" id="IPR021733">
    <property type="entry name" value="DUF3304"/>
</dbReference>
<dbReference type="RefSeq" id="WP_162086423.1">
    <property type="nucleotide sequence ID" value="NZ_AP021882.1"/>
</dbReference>
<evidence type="ECO:0000256" key="1">
    <source>
        <dbReference type="SAM" id="SignalP"/>
    </source>
</evidence>
<evidence type="ECO:0000313" key="2">
    <source>
        <dbReference type="EMBL" id="BBP02532.1"/>
    </source>
</evidence>
<accession>A0A809SBT1</accession>
<sequence>MLNKVQIQKMKTLLLILVLCLPLAGCFEEPTATVSYGAISYIDEPIVSIIINGEGGILGVNPHAGGAGGMCCVVIPEHWHPGLKATIKWQMDGTWLKDSQGKLVIRNGKNVLVQGPWKQKIVDIPEYKEADTVAINFFPHDDVKVLVTKWGPGSPNYPYPVPDPNHCWDGIENMCKGK</sequence>
<evidence type="ECO:0008006" key="4">
    <source>
        <dbReference type="Google" id="ProtNLM"/>
    </source>
</evidence>
<reference evidence="3" key="1">
    <citation type="submission" date="2019-11" db="EMBL/GenBank/DDBJ databases">
        <title>Isolation and characterization of a novel species in the genus Sulfuriferula.</title>
        <authorList>
            <person name="Mochizuki J."/>
            <person name="Kojima H."/>
            <person name="Fukui M."/>
        </authorList>
    </citation>
    <scope>NUCLEOTIDE SEQUENCE [LARGE SCALE GENOMIC DNA]</scope>
    <source>
        <strain evidence="3">SGTM</strain>
        <plasmid evidence="3">sgtm_pl1 dna</plasmid>
    </source>
</reference>
<dbReference type="KEGG" id="sniv:SFSGTM_32400"/>
<evidence type="ECO:0000313" key="3">
    <source>
        <dbReference type="Proteomes" id="UP000463939"/>
    </source>
</evidence>
<name>A0A809SBT1_9PROT</name>
<keyword evidence="2" id="KW-0614">Plasmid</keyword>
<keyword evidence="1" id="KW-0732">Signal</keyword>
<organism evidence="2 3">
    <name type="scientific">Sulfuriferula nivalis</name>
    <dbReference type="NCBI Taxonomy" id="2675298"/>
    <lineage>
        <taxon>Bacteria</taxon>
        <taxon>Pseudomonadati</taxon>
        <taxon>Pseudomonadota</taxon>
        <taxon>Betaproteobacteria</taxon>
        <taxon>Nitrosomonadales</taxon>
        <taxon>Sulfuricellaceae</taxon>
        <taxon>Sulfuriferula</taxon>
    </lineage>
</organism>
<dbReference type="EMBL" id="AP021882">
    <property type="protein sequence ID" value="BBP02532.1"/>
    <property type="molecule type" value="Genomic_DNA"/>
</dbReference>